<dbReference type="PANTHER" id="PTHR30087:SF0">
    <property type="entry name" value="INNER MEMBRANE PROTEIN"/>
    <property type="match status" value="1"/>
</dbReference>
<gene>
    <name evidence="2" type="ORF">AB4566_14330</name>
</gene>
<dbReference type="PIRSF" id="PIRSF037004">
    <property type="entry name" value="UCP037004"/>
    <property type="match status" value="1"/>
</dbReference>
<sequence length="315" mass="35868">MDKKIKIGISACVAGQKVRFDTGHKRSRFCTEDLADYVELEPVCPEMGVGLPTPRPTIRQTRHLDDVIHVSRPDGTGDVTQELIEFGQKHSQKSQHLAGFIVCQKSPTCGMERVKVYHHHGRGSESTGVGLFTQQIMDGNPLLPIEENGRLNDPVLKENFMTRVFTYSKWLNLVDEGITKHKLIQFHSAHKYLVMSHHIAGYKKLGQLLANADLDVDTMANQYITGLMEALSHHANRGSHANTLQHLQGYFKKQLTSIHRQELSTQINDFREGLIPLLVPLTLINHYLLEYPNEYLQTQVYLNPHPQELKLRYGY</sequence>
<dbReference type="InterPro" id="IPR007553">
    <property type="entry name" value="2-thiour_desulf"/>
</dbReference>
<dbReference type="Proteomes" id="UP001570417">
    <property type="component" value="Unassembled WGS sequence"/>
</dbReference>
<proteinExistence type="predicted"/>
<dbReference type="EMBL" id="JBFRUW010000054">
    <property type="protein sequence ID" value="MFA0569446.1"/>
    <property type="molecule type" value="Genomic_DNA"/>
</dbReference>
<organism evidence="2 3">
    <name type="scientific">Vibrio gallaecicus</name>
    <dbReference type="NCBI Taxonomy" id="552386"/>
    <lineage>
        <taxon>Bacteria</taxon>
        <taxon>Pseudomonadati</taxon>
        <taxon>Pseudomonadota</taxon>
        <taxon>Gammaproteobacteria</taxon>
        <taxon>Vibrionales</taxon>
        <taxon>Vibrionaceae</taxon>
        <taxon>Vibrio</taxon>
    </lineage>
</organism>
<protein>
    <submittedName>
        <fullName evidence="2">YbgA family protein</fullName>
    </submittedName>
</protein>
<accession>A0ABV4NDK9</accession>
<feature type="domain" description="DUF1722" evidence="1">
    <location>
        <begin position="191"/>
        <end position="306"/>
    </location>
</feature>
<evidence type="ECO:0000313" key="3">
    <source>
        <dbReference type="Proteomes" id="UP001570417"/>
    </source>
</evidence>
<reference evidence="2 3" key="1">
    <citation type="journal article" date="2024" name="ISME J.">
        <title>Tailless and filamentous prophages are predominant in marine Vibrio.</title>
        <authorList>
            <person name="Steensen K."/>
            <person name="Seneca J."/>
            <person name="Bartlau N."/>
            <person name="Yu X.A."/>
            <person name="Hussain F.A."/>
            <person name="Polz M.F."/>
        </authorList>
    </citation>
    <scope>NUCLEOTIDE SEQUENCE [LARGE SCALE GENOMIC DNA]</scope>
    <source>
        <strain evidence="2 3">10N.222.51.A1</strain>
    </source>
</reference>
<dbReference type="PANTHER" id="PTHR30087">
    <property type="entry name" value="INNER MEMBRANE PROTEIN"/>
    <property type="match status" value="1"/>
</dbReference>
<dbReference type="InterPro" id="IPR017087">
    <property type="entry name" value="UCP037004"/>
</dbReference>
<dbReference type="InterPro" id="IPR013560">
    <property type="entry name" value="DUF1722"/>
</dbReference>
<dbReference type="RefSeq" id="WP_372266604.1">
    <property type="nucleotide sequence ID" value="NZ_JBFRUW010000054.1"/>
</dbReference>
<dbReference type="Pfam" id="PF08349">
    <property type="entry name" value="DUF1722"/>
    <property type="match status" value="1"/>
</dbReference>
<dbReference type="Pfam" id="PF04463">
    <property type="entry name" value="2-thiour_desulf"/>
    <property type="match status" value="1"/>
</dbReference>
<evidence type="ECO:0000313" key="2">
    <source>
        <dbReference type="EMBL" id="MFA0569446.1"/>
    </source>
</evidence>
<comment type="caution">
    <text evidence="2">The sequence shown here is derived from an EMBL/GenBank/DDBJ whole genome shotgun (WGS) entry which is preliminary data.</text>
</comment>
<keyword evidence="3" id="KW-1185">Reference proteome</keyword>
<name>A0ABV4NDK9_9VIBR</name>
<evidence type="ECO:0000259" key="1">
    <source>
        <dbReference type="Pfam" id="PF08349"/>
    </source>
</evidence>